<dbReference type="Pfam" id="PF01774">
    <property type="entry name" value="UreD"/>
    <property type="match status" value="1"/>
</dbReference>
<gene>
    <name evidence="3" type="primary">ureD</name>
    <name evidence="4" type="ORF">C7H19_05035</name>
</gene>
<keyword evidence="5" id="KW-1185">Reference proteome</keyword>
<dbReference type="Proteomes" id="UP000239001">
    <property type="component" value="Unassembled WGS sequence"/>
</dbReference>
<dbReference type="RefSeq" id="WP_106455801.1">
    <property type="nucleotide sequence ID" value="NZ_PXOH01000004.1"/>
</dbReference>
<evidence type="ECO:0000313" key="5">
    <source>
        <dbReference type="Proteomes" id="UP000239001"/>
    </source>
</evidence>
<comment type="similarity">
    <text evidence="1 3">Belongs to the UreD family.</text>
</comment>
<protein>
    <recommendedName>
        <fullName evidence="3">Urease accessory protein UreD</fullName>
    </recommendedName>
</protein>
<evidence type="ECO:0000256" key="1">
    <source>
        <dbReference type="ARBA" id="ARBA00007177"/>
    </source>
</evidence>
<dbReference type="EMBL" id="PXOH01000004">
    <property type="protein sequence ID" value="PSF38359.1"/>
    <property type="molecule type" value="Genomic_DNA"/>
</dbReference>
<accession>A0A2T1M179</accession>
<dbReference type="PANTHER" id="PTHR33643:SF1">
    <property type="entry name" value="UREASE ACCESSORY PROTEIN D"/>
    <property type="match status" value="1"/>
</dbReference>
<dbReference type="GO" id="GO:0005737">
    <property type="term" value="C:cytoplasm"/>
    <property type="evidence" value="ECO:0007669"/>
    <property type="project" value="UniProtKB-SubCell"/>
</dbReference>
<proteinExistence type="inferred from homology"/>
<dbReference type="PANTHER" id="PTHR33643">
    <property type="entry name" value="UREASE ACCESSORY PROTEIN D"/>
    <property type="match status" value="1"/>
</dbReference>
<dbReference type="InterPro" id="IPR002669">
    <property type="entry name" value="UreD"/>
</dbReference>
<keyword evidence="3" id="KW-0996">Nickel insertion</keyword>
<comment type="subcellular location">
    <subcellularLocation>
        <location evidence="3">Cytoplasm</location>
    </subcellularLocation>
</comment>
<dbReference type="GO" id="GO:0016151">
    <property type="term" value="F:nickel cation binding"/>
    <property type="evidence" value="ECO:0007669"/>
    <property type="project" value="UniProtKB-UniRule"/>
</dbReference>
<comment type="caution">
    <text evidence="4">The sequence shown here is derived from an EMBL/GenBank/DDBJ whole genome shotgun (WGS) entry which is preliminary data.</text>
</comment>
<dbReference type="AlphaFoldDB" id="A0A2T1M179"/>
<keyword evidence="3" id="KW-0963">Cytoplasm</keyword>
<evidence type="ECO:0000256" key="2">
    <source>
        <dbReference type="ARBA" id="ARBA00023186"/>
    </source>
</evidence>
<evidence type="ECO:0000313" key="4">
    <source>
        <dbReference type="EMBL" id="PSF38359.1"/>
    </source>
</evidence>
<sequence length="281" mass="32060">MTRWHGDLNLVYSYQTDTTLLTHRYTKAPLKIQRSFYPEGKEICHSVLLHTAGGVVGGDELTQTIHLQPHAKTLITTAAAAKIYRSNGQIATQKISLQLEENACLEWLPQETIIFDGAVYQQDIRVDLGQNATFLAWDITRLGRSARGERFREGKWRSHTEVWQQGYPLWIDRQGLENSEEMLDSPQGLNGYPVIGSLICLGQPISDTIIDQIRLLLSEANDQGEIGITQTLKQGLLCRYRGFSTIKARYWLSLVWHYLREILFLRSPIIPRVWGSLHLMA</sequence>
<evidence type="ECO:0000256" key="3">
    <source>
        <dbReference type="HAMAP-Rule" id="MF_01384"/>
    </source>
</evidence>
<dbReference type="HAMAP" id="MF_01384">
    <property type="entry name" value="UreD"/>
    <property type="match status" value="1"/>
</dbReference>
<comment type="subunit">
    <text evidence="3">UreD, UreF and UreG form a complex that acts as a GTP-hydrolysis-dependent molecular chaperone, activating the urease apoprotein by helping to assemble the nickel containing metallocenter of UreC. The UreE protein probably delivers the nickel.</text>
</comment>
<reference evidence="4 5" key="1">
    <citation type="submission" date="2018-03" db="EMBL/GenBank/DDBJ databases">
        <title>The ancient ancestry and fast evolution of plastids.</title>
        <authorList>
            <person name="Moore K.R."/>
            <person name="Magnabosco C."/>
            <person name="Momper L."/>
            <person name="Gold D.A."/>
            <person name="Bosak T."/>
            <person name="Fournier G.P."/>
        </authorList>
    </citation>
    <scope>NUCLEOTIDE SEQUENCE [LARGE SCALE GENOMIC DNA]</scope>
    <source>
        <strain evidence="4 5">CCALA 016</strain>
    </source>
</reference>
<organism evidence="4 5">
    <name type="scientific">Aphanothece hegewaldii CCALA 016</name>
    <dbReference type="NCBI Taxonomy" id="2107694"/>
    <lineage>
        <taxon>Bacteria</taxon>
        <taxon>Bacillati</taxon>
        <taxon>Cyanobacteriota</taxon>
        <taxon>Cyanophyceae</taxon>
        <taxon>Oscillatoriophycideae</taxon>
        <taxon>Chroococcales</taxon>
        <taxon>Aphanothecaceae</taxon>
        <taxon>Aphanothece</taxon>
    </lineage>
</organism>
<reference evidence="4 5" key="2">
    <citation type="submission" date="2018-03" db="EMBL/GenBank/DDBJ databases">
        <authorList>
            <person name="Keele B.F."/>
        </authorList>
    </citation>
    <scope>NUCLEOTIDE SEQUENCE [LARGE SCALE GENOMIC DNA]</scope>
    <source>
        <strain evidence="4 5">CCALA 016</strain>
    </source>
</reference>
<keyword evidence="2 3" id="KW-0143">Chaperone</keyword>
<name>A0A2T1M179_9CHRO</name>
<dbReference type="OrthoDB" id="9798842at2"/>
<comment type="function">
    <text evidence="3">Required for maturation of urease via the functional incorporation of the urease nickel metallocenter.</text>
</comment>